<name>Q13A48_RHOPS</name>
<proteinExistence type="inferred from homology"/>
<dbReference type="PRINTS" id="PR00990">
    <property type="entry name" value="RIBOKINASE"/>
</dbReference>
<dbReference type="Pfam" id="PF00294">
    <property type="entry name" value="PfkB"/>
    <property type="match status" value="1"/>
</dbReference>
<dbReference type="CDD" id="cd01945">
    <property type="entry name" value="ribokinase_group_B"/>
    <property type="match status" value="1"/>
</dbReference>
<dbReference type="EMBL" id="CP000283">
    <property type="protein sequence ID" value="ABE39041.1"/>
    <property type="molecule type" value="Genomic_DNA"/>
</dbReference>
<reference evidence="6 7" key="1">
    <citation type="submission" date="2006-03" db="EMBL/GenBank/DDBJ databases">
        <title>Complete sequence of Rhodopseudomonas palustris BisB5.</title>
        <authorList>
            <consortium name="US DOE Joint Genome Institute"/>
            <person name="Copeland A."/>
            <person name="Lucas S."/>
            <person name="Lapidus A."/>
            <person name="Barry K."/>
            <person name="Detter J.C."/>
            <person name="Glavina del Rio T."/>
            <person name="Hammon N."/>
            <person name="Israni S."/>
            <person name="Dalin E."/>
            <person name="Tice H."/>
            <person name="Pitluck S."/>
            <person name="Chain P."/>
            <person name="Malfatti S."/>
            <person name="Shin M."/>
            <person name="Vergez L."/>
            <person name="Schmutz J."/>
            <person name="Larimer F."/>
            <person name="Land M."/>
            <person name="Hauser L."/>
            <person name="Pelletier D.A."/>
            <person name="Kyrpides N."/>
            <person name="Lykidis A."/>
            <person name="Oda Y."/>
            <person name="Harwood C.S."/>
            <person name="Richardson P."/>
        </authorList>
    </citation>
    <scope>NUCLEOTIDE SEQUENCE [LARGE SCALE GENOMIC DNA]</scope>
    <source>
        <strain evidence="6 7">BisB5</strain>
    </source>
</reference>
<dbReference type="STRING" id="316057.RPD_1805"/>
<dbReference type="HOGENOM" id="CLU_027634_2_2_5"/>
<dbReference type="GO" id="GO:0016301">
    <property type="term" value="F:kinase activity"/>
    <property type="evidence" value="ECO:0007669"/>
    <property type="project" value="UniProtKB-KW"/>
</dbReference>
<dbReference type="InterPro" id="IPR002173">
    <property type="entry name" value="Carboh/pur_kinase_PfkB_CS"/>
</dbReference>
<protein>
    <submittedName>
        <fullName evidence="6">PfkB</fullName>
    </submittedName>
</protein>
<dbReference type="InterPro" id="IPR002139">
    <property type="entry name" value="Ribo/fructo_kinase"/>
</dbReference>
<dbReference type="AlphaFoldDB" id="Q13A48"/>
<evidence type="ECO:0000256" key="2">
    <source>
        <dbReference type="ARBA" id="ARBA00022679"/>
    </source>
</evidence>
<dbReference type="InterPro" id="IPR011611">
    <property type="entry name" value="PfkB_dom"/>
</dbReference>
<evidence type="ECO:0000256" key="4">
    <source>
        <dbReference type="RuleBase" id="RU003704"/>
    </source>
</evidence>
<dbReference type="Proteomes" id="UP000001818">
    <property type="component" value="Chromosome"/>
</dbReference>
<feature type="domain" description="Carbohydrate kinase PfkB" evidence="5">
    <location>
        <begin position="25"/>
        <end position="302"/>
    </location>
</feature>
<dbReference type="Gene3D" id="3.40.1190.20">
    <property type="match status" value="1"/>
</dbReference>
<dbReference type="PANTHER" id="PTHR42774">
    <property type="entry name" value="PHOSPHOTRANSFERASE SYSTEM TRANSPORT PROTEIN"/>
    <property type="match status" value="1"/>
</dbReference>
<evidence type="ECO:0000259" key="5">
    <source>
        <dbReference type="Pfam" id="PF00294"/>
    </source>
</evidence>
<gene>
    <name evidence="6" type="ordered locus">RPD_1805</name>
</gene>
<dbReference type="eggNOG" id="COG0524">
    <property type="taxonomic scope" value="Bacteria"/>
</dbReference>
<organism evidence="6 7">
    <name type="scientific">Rhodopseudomonas palustris (strain BisB5)</name>
    <dbReference type="NCBI Taxonomy" id="316057"/>
    <lineage>
        <taxon>Bacteria</taxon>
        <taxon>Pseudomonadati</taxon>
        <taxon>Pseudomonadota</taxon>
        <taxon>Alphaproteobacteria</taxon>
        <taxon>Hyphomicrobiales</taxon>
        <taxon>Nitrobacteraceae</taxon>
        <taxon>Rhodopseudomonas</taxon>
    </lineage>
</organism>
<accession>Q13A48</accession>
<evidence type="ECO:0000256" key="3">
    <source>
        <dbReference type="ARBA" id="ARBA00022777"/>
    </source>
</evidence>
<evidence type="ECO:0000256" key="1">
    <source>
        <dbReference type="ARBA" id="ARBA00010688"/>
    </source>
</evidence>
<keyword evidence="2 4" id="KW-0808">Transferase</keyword>
<dbReference type="InterPro" id="IPR029056">
    <property type="entry name" value="Ribokinase-like"/>
</dbReference>
<dbReference type="KEGG" id="rpd:RPD_1805"/>
<dbReference type="InterPro" id="IPR052562">
    <property type="entry name" value="Ketohexokinase-related"/>
</dbReference>
<evidence type="ECO:0000313" key="7">
    <source>
        <dbReference type="Proteomes" id="UP000001818"/>
    </source>
</evidence>
<dbReference type="PROSITE" id="PS00584">
    <property type="entry name" value="PFKB_KINASES_2"/>
    <property type="match status" value="1"/>
</dbReference>
<sequence>MACRKQCYCLQAGTAPQYGTLMHALFIGQTYIDVTFITDHLPTGDEKHVASDYAVSFGGNAVTAAFCCAKLGIVPDLIATVANDWLGRMFQDMSAKYGIEIHPRKVASSSLSFIMPKDGKRAIVRCRDDDHIHPFPLLNLGNCRALHVDGHQPDAAIHYAKLCRESGILTSLDGGGLRTNTHELLEFIDVAIVAERLCEQMDMTSDQMLDYLKARGCKVGGVTQGERGLLWYDETGTVHTLPALPVPRERVLDTNGAGDVFHGAYVFSYLNSPEKSWQQHFEFARAASTYKIQKLGNEAGLPAIADIEAVQREFAAAA</sequence>
<keyword evidence="3 4" id="KW-0418">Kinase</keyword>
<dbReference type="PANTHER" id="PTHR42774:SF3">
    <property type="entry name" value="KETOHEXOKINASE"/>
    <property type="match status" value="1"/>
</dbReference>
<evidence type="ECO:0000313" key="6">
    <source>
        <dbReference type="EMBL" id="ABE39041.1"/>
    </source>
</evidence>
<dbReference type="SUPFAM" id="SSF53613">
    <property type="entry name" value="Ribokinase-like"/>
    <property type="match status" value="1"/>
</dbReference>
<comment type="similarity">
    <text evidence="1 4">Belongs to the carbohydrate kinase PfkB family.</text>
</comment>